<dbReference type="InterPro" id="IPR052179">
    <property type="entry name" value="DD-CPase-like"/>
</dbReference>
<name>A0ABS5V6I3_9GAMM</name>
<dbReference type="Gene3D" id="3.30.1380.10">
    <property type="match status" value="1"/>
</dbReference>
<dbReference type="PANTHER" id="PTHR34385:SF1">
    <property type="entry name" value="PEPTIDOGLYCAN L-ALANYL-D-GLUTAMATE ENDOPEPTIDASE CWLK"/>
    <property type="match status" value="1"/>
</dbReference>
<comment type="caution">
    <text evidence="2">The sequence shown here is derived from an EMBL/GenBank/DDBJ whole genome shotgun (WGS) entry which is preliminary data.</text>
</comment>
<proteinExistence type="predicted"/>
<reference evidence="2 3" key="1">
    <citation type="submission" date="2021-05" db="EMBL/GenBank/DDBJ databases">
        <title>Shewanella sp. JM162201.</title>
        <authorList>
            <person name="Xu S."/>
            <person name="Li A."/>
        </authorList>
    </citation>
    <scope>NUCLEOTIDE SEQUENCE [LARGE SCALE GENOMIC DNA]</scope>
    <source>
        <strain evidence="2 3">JM162201</strain>
    </source>
</reference>
<evidence type="ECO:0000259" key="1">
    <source>
        <dbReference type="Pfam" id="PF02557"/>
    </source>
</evidence>
<sequence>MRPGTARAYLAMKEAAAADGIAMAVTSSYRDFERQLAIWNGKAEGKRPILDANGQPLDAKSLSDNALIDAILLWSALPGCSRHHLGTDIDVYAPDNISRDALKLELPEYEPHGPCHGLSCWLDANANRFGFFRPYQAGKSGVSPEPWHLSFAPEAEPLMAGFDLSALATHLERAPLALKSAVLLRLDELVERYVRFYAAPPVTEPSV</sequence>
<keyword evidence="3" id="KW-1185">Reference proteome</keyword>
<evidence type="ECO:0000313" key="3">
    <source>
        <dbReference type="Proteomes" id="UP001195903"/>
    </source>
</evidence>
<feature type="domain" description="D-alanyl-D-alanine carboxypeptidase-like core" evidence="1">
    <location>
        <begin position="1"/>
        <end position="153"/>
    </location>
</feature>
<dbReference type="CDD" id="cd14847">
    <property type="entry name" value="DD-carboxypeptidase_like"/>
    <property type="match status" value="1"/>
</dbReference>
<dbReference type="Proteomes" id="UP001195903">
    <property type="component" value="Unassembled WGS sequence"/>
</dbReference>
<gene>
    <name evidence="2" type="ORF">KJI95_16210</name>
</gene>
<dbReference type="InterPro" id="IPR009045">
    <property type="entry name" value="Zn_M74/Hedgehog-like"/>
</dbReference>
<dbReference type="PANTHER" id="PTHR34385">
    <property type="entry name" value="D-ALANYL-D-ALANINE CARBOXYPEPTIDASE"/>
    <property type="match status" value="1"/>
</dbReference>
<organism evidence="2 3">
    <name type="scientific">Shewanella jiangmenensis</name>
    <dbReference type="NCBI Taxonomy" id="2837387"/>
    <lineage>
        <taxon>Bacteria</taxon>
        <taxon>Pseudomonadati</taxon>
        <taxon>Pseudomonadota</taxon>
        <taxon>Gammaproteobacteria</taxon>
        <taxon>Alteromonadales</taxon>
        <taxon>Shewanellaceae</taxon>
        <taxon>Shewanella</taxon>
    </lineage>
</organism>
<dbReference type="InterPro" id="IPR003709">
    <property type="entry name" value="VanY-like_core_dom"/>
</dbReference>
<protein>
    <submittedName>
        <fullName evidence="2">M15 family metallopeptidase</fullName>
    </submittedName>
</protein>
<accession>A0ABS5V6I3</accession>
<evidence type="ECO:0000313" key="2">
    <source>
        <dbReference type="EMBL" id="MBT1446040.1"/>
    </source>
</evidence>
<dbReference type="EMBL" id="JAHEPS010000007">
    <property type="protein sequence ID" value="MBT1446040.1"/>
    <property type="molecule type" value="Genomic_DNA"/>
</dbReference>
<dbReference type="SUPFAM" id="SSF55166">
    <property type="entry name" value="Hedgehog/DD-peptidase"/>
    <property type="match status" value="1"/>
</dbReference>
<dbReference type="Pfam" id="PF02557">
    <property type="entry name" value="VanY"/>
    <property type="match status" value="1"/>
</dbReference>